<dbReference type="CDD" id="cd02440">
    <property type="entry name" value="AdoMet_MTases"/>
    <property type="match status" value="1"/>
</dbReference>
<dbReference type="NCBIfam" id="NF002463">
    <property type="entry name" value="PRK01683.1"/>
    <property type="match status" value="1"/>
</dbReference>
<accession>A0A3E2HSF1</accession>
<keyword evidence="5" id="KW-1185">Reference proteome</keyword>
<dbReference type="InterPro" id="IPR041698">
    <property type="entry name" value="Methyltransf_25"/>
</dbReference>
<dbReference type="InterPro" id="IPR023149">
    <property type="entry name" value="Trans_acon_MeTrfase_C"/>
</dbReference>
<gene>
    <name evidence="4" type="ORF">B7463_g126</name>
</gene>
<dbReference type="GO" id="GO:0032259">
    <property type="term" value="P:methylation"/>
    <property type="evidence" value="ECO:0007669"/>
    <property type="project" value="UniProtKB-KW"/>
</dbReference>
<dbReference type="Pfam" id="PF13649">
    <property type="entry name" value="Methyltransf_25"/>
    <property type="match status" value="1"/>
</dbReference>
<dbReference type="InterPro" id="IPR029063">
    <property type="entry name" value="SAM-dependent_MTases_sf"/>
</dbReference>
<dbReference type="STRING" id="5539.A0A3E2HSF1"/>
<evidence type="ECO:0000313" key="4">
    <source>
        <dbReference type="EMBL" id="RFU36266.1"/>
    </source>
</evidence>
<evidence type="ECO:0000259" key="3">
    <source>
        <dbReference type="Pfam" id="PF13649"/>
    </source>
</evidence>
<dbReference type="AlphaFoldDB" id="A0A3E2HSF1"/>
<dbReference type="GO" id="GO:0030798">
    <property type="term" value="F:trans-aconitate 2-methyltransferase activity"/>
    <property type="evidence" value="ECO:0007669"/>
    <property type="project" value="InterPro"/>
</dbReference>
<sequence length="273" mass="31066">MLPNRLNARLYRSSTKDWSATQYLKFEKERTRPSRDLLSQVPLESPRRAIDLGCGPGNSTAVLAERYPQAKILGIDSSPDMIEKANASYSDIEFALNDLQTYTPEEPVDLLFSNAVFQWVKYADRFPIIKRLIQSQQPGGVFAFQVPDNHLEPSHEAMRAVAHNGPWAETLSRLQPSLGPFQTPQQIYDELIPLCSSINIWHTYYQHPVDGHEAVVEWVKGTGLRPFIDPLSAEERQGFLEAYLEALKMRYTTSVDGKVLLRYPRLFMVAVRG</sequence>
<dbReference type="Proteomes" id="UP000258309">
    <property type="component" value="Unassembled WGS sequence"/>
</dbReference>
<evidence type="ECO:0000256" key="1">
    <source>
        <dbReference type="ARBA" id="ARBA00022603"/>
    </source>
</evidence>
<comment type="caution">
    <text evidence="4">The sequence shown here is derived from an EMBL/GenBank/DDBJ whole genome shotgun (WGS) entry which is preliminary data.</text>
</comment>
<dbReference type="Gene3D" id="1.10.150.290">
    <property type="entry name" value="S-adenosyl-L-methionine-dependent methyltransferases"/>
    <property type="match status" value="1"/>
</dbReference>
<organism evidence="4 5">
    <name type="scientific">Scytalidium lignicola</name>
    <name type="common">Hyphomycete</name>
    <dbReference type="NCBI Taxonomy" id="5539"/>
    <lineage>
        <taxon>Eukaryota</taxon>
        <taxon>Fungi</taxon>
        <taxon>Dikarya</taxon>
        <taxon>Ascomycota</taxon>
        <taxon>Pezizomycotina</taxon>
        <taxon>Leotiomycetes</taxon>
        <taxon>Leotiomycetes incertae sedis</taxon>
        <taxon>Scytalidium</taxon>
    </lineage>
</organism>
<reference evidence="4 5" key="1">
    <citation type="submission" date="2018-05" db="EMBL/GenBank/DDBJ databases">
        <title>Draft genome sequence of Scytalidium lignicola DSM 105466, a ubiquitous saprotrophic fungus.</title>
        <authorList>
            <person name="Buettner E."/>
            <person name="Gebauer A.M."/>
            <person name="Hofrichter M."/>
            <person name="Liers C."/>
            <person name="Kellner H."/>
        </authorList>
    </citation>
    <scope>NUCLEOTIDE SEQUENCE [LARGE SCALE GENOMIC DNA]</scope>
    <source>
        <strain evidence="4 5">DSM 105466</strain>
    </source>
</reference>
<evidence type="ECO:0000256" key="2">
    <source>
        <dbReference type="ARBA" id="ARBA00022679"/>
    </source>
</evidence>
<proteinExistence type="predicted"/>
<feature type="non-terminal residue" evidence="4">
    <location>
        <position position="273"/>
    </location>
</feature>
<dbReference type="PANTHER" id="PTHR43861:SF1">
    <property type="entry name" value="TRANS-ACONITATE 2-METHYLTRANSFERASE"/>
    <property type="match status" value="1"/>
</dbReference>
<dbReference type="EMBL" id="NCSJ02000001">
    <property type="protein sequence ID" value="RFU36266.1"/>
    <property type="molecule type" value="Genomic_DNA"/>
</dbReference>
<keyword evidence="1" id="KW-0489">Methyltransferase</keyword>
<dbReference type="OMA" id="YLAFADH"/>
<feature type="non-terminal residue" evidence="4">
    <location>
        <position position="1"/>
    </location>
</feature>
<evidence type="ECO:0000313" key="5">
    <source>
        <dbReference type="Proteomes" id="UP000258309"/>
    </source>
</evidence>
<protein>
    <recommendedName>
        <fullName evidence="3">Methyltransferase domain-containing protein</fullName>
    </recommendedName>
</protein>
<dbReference type="Gene3D" id="3.40.50.150">
    <property type="entry name" value="Vaccinia Virus protein VP39"/>
    <property type="match status" value="1"/>
</dbReference>
<dbReference type="OrthoDB" id="66144at2759"/>
<feature type="domain" description="Methyltransferase" evidence="3">
    <location>
        <begin position="50"/>
        <end position="140"/>
    </location>
</feature>
<dbReference type="SUPFAM" id="SSF53335">
    <property type="entry name" value="S-adenosyl-L-methionine-dependent methyltransferases"/>
    <property type="match status" value="1"/>
</dbReference>
<keyword evidence="2" id="KW-0808">Transferase</keyword>
<name>A0A3E2HSF1_SCYLI</name>
<dbReference type="PANTHER" id="PTHR43861">
    <property type="entry name" value="TRANS-ACONITATE 2-METHYLTRANSFERASE-RELATED"/>
    <property type="match status" value="1"/>
</dbReference>